<dbReference type="PANTHER" id="PTHR43798">
    <property type="entry name" value="MONOACYLGLYCEROL LIPASE"/>
    <property type="match status" value="1"/>
</dbReference>
<dbReference type="InterPro" id="IPR050266">
    <property type="entry name" value="AB_hydrolase_sf"/>
</dbReference>
<dbReference type="Proteomes" id="UP000244930">
    <property type="component" value="Chromosome"/>
</dbReference>
<dbReference type="RefSeq" id="WP_108948300.1">
    <property type="nucleotide sequence ID" value="NZ_CP022187.1"/>
</dbReference>
<accession>A0A2U8GM60</accession>
<dbReference type="SUPFAM" id="SSF53474">
    <property type="entry name" value="alpha/beta-Hydrolases"/>
    <property type="match status" value="1"/>
</dbReference>
<name>A0A2U8GM60_9RHOO</name>
<dbReference type="InterPro" id="IPR029058">
    <property type="entry name" value="AB_hydrolase_fold"/>
</dbReference>
<dbReference type="PANTHER" id="PTHR43798:SF31">
    <property type="entry name" value="AB HYDROLASE SUPERFAMILY PROTEIN YCLE"/>
    <property type="match status" value="1"/>
</dbReference>
<evidence type="ECO:0000259" key="2">
    <source>
        <dbReference type="Pfam" id="PF00561"/>
    </source>
</evidence>
<dbReference type="KEGG" id="acom:CEW83_04690"/>
<keyword evidence="4" id="KW-1185">Reference proteome</keyword>
<protein>
    <submittedName>
        <fullName evidence="3">Pimelyl-ACP methyl ester esterase</fullName>
    </submittedName>
</protein>
<dbReference type="EMBL" id="CP022187">
    <property type="protein sequence ID" value="AWI74594.1"/>
    <property type="molecule type" value="Genomic_DNA"/>
</dbReference>
<dbReference type="GO" id="GO:0016787">
    <property type="term" value="F:hydrolase activity"/>
    <property type="evidence" value="ECO:0007669"/>
    <property type="project" value="UniProtKB-KW"/>
</dbReference>
<dbReference type="Pfam" id="PF00561">
    <property type="entry name" value="Abhydrolase_1"/>
    <property type="match status" value="1"/>
</dbReference>
<dbReference type="Gene3D" id="3.40.50.1820">
    <property type="entry name" value="alpha/beta hydrolase"/>
    <property type="match status" value="1"/>
</dbReference>
<evidence type="ECO:0000256" key="1">
    <source>
        <dbReference type="ARBA" id="ARBA00022801"/>
    </source>
</evidence>
<reference evidence="3 4" key="1">
    <citation type="submission" date="2017-06" db="EMBL/GenBank/DDBJ databases">
        <title>Azoarcus.</title>
        <authorList>
            <person name="Woo J.-H."/>
            <person name="Kim H.-S."/>
        </authorList>
    </citation>
    <scope>NUCLEOTIDE SEQUENCE [LARGE SCALE GENOMIC DNA]</scope>
    <source>
        <strain evidence="3 4">TSPY31</strain>
    </source>
</reference>
<keyword evidence="1" id="KW-0378">Hydrolase</keyword>
<dbReference type="InterPro" id="IPR000073">
    <property type="entry name" value="AB_hydrolase_1"/>
</dbReference>
<feature type="domain" description="AB hydrolase-1" evidence="2">
    <location>
        <begin position="5"/>
        <end position="233"/>
    </location>
</feature>
<evidence type="ECO:0000313" key="3">
    <source>
        <dbReference type="EMBL" id="AWI74594.1"/>
    </source>
</evidence>
<gene>
    <name evidence="3" type="ORF">CEW83_04690</name>
</gene>
<dbReference type="AlphaFoldDB" id="A0A2U8GM60"/>
<proteinExistence type="predicted"/>
<dbReference type="GO" id="GO:0016020">
    <property type="term" value="C:membrane"/>
    <property type="evidence" value="ECO:0007669"/>
    <property type="project" value="TreeGrafter"/>
</dbReference>
<evidence type="ECO:0000313" key="4">
    <source>
        <dbReference type="Proteomes" id="UP000244930"/>
    </source>
</evidence>
<sequence length="247" mass="25849">MNASPLVFLHGWAMTPAVWQPLIARLNSGNAVFAPELPGHGGAPAAASAILQAWTDAIQAALPDDAVVTGWSLGAMLALDLAARYPHKVSRLALIGASPKFVSSADWPCGLPPDTVSSFLSGYVAEPQPTLRRFLALQTLGDSARRGLMPMLEQSQQAHPEGRAQRALAVGLSILAEADLRPSVAQVKQPVQLIHGDGDALMPVAAAQWLAQALPNAGVEIVSGSGHAPLLSRPDRCAELIRALAHD</sequence>
<organism evidence="3 4">
    <name type="scientific">Parazoarcus communis</name>
    <dbReference type="NCBI Taxonomy" id="41977"/>
    <lineage>
        <taxon>Bacteria</taxon>
        <taxon>Pseudomonadati</taxon>
        <taxon>Pseudomonadota</taxon>
        <taxon>Betaproteobacteria</taxon>
        <taxon>Rhodocyclales</taxon>
        <taxon>Zoogloeaceae</taxon>
        <taxon>Parazoarcus</taxon>
    </lineage>
</organism>